<dbReference type="SUPFAM" id="SSF81383">
    <property type="entry name" value="F-box domain"/>
    <property type="match status" value="1"/>
</dbReference>
<keyword evidence="3" id="KW-1185">Reference proteome</keyword>
<dbReference type="Gramene" id="TraesCS3B03G1194800.1">
    <property type="protein sequence ID" value="TraesCS3B03G1194800.1.CDS1"/>
    <property type="gene ID" value="TraesCS3B03G1194800"/>
</dbReference>
<evidence type="ECO:0000313" key="1">
    <source>
        <dbReference type="EMBL" id="CDJ26531.1"/>
    </source>
</evidence>
<evidence type="ECO:0000313" key="2">
    <source>
        <dbReference type="EnsemblPlants" id="TraesCS3B02G483200.1.cds1"/>
    </source>
</evidence>
<organism evidence="2">
    <name type="scientific">Triticum aestivum</name>
    <name type="common">Wheat</name>
    <dbReference type="NCBI Taxonomy" id="4565"/>
    <lineage>
        <taxon>Eukaryota</taxon>
        <taxon>Viridiplantae</taxon>
        <taxon>Streptophyta</taxon>
        <taxon>Embryophyta</taxon>
        <taxon>Tracheophyta</taxon>
        <taxon>Spermatophyta</taxon>
        <taxon>Magnoliopsida</taxon>
        <taxon>Liliopsida</taxon>
        <taxon>Poales</taxon>
        <taxon>Poaceae</taxon>
        <taxon>BOP clade</taxon>
        <taxon>Pooideae</taxon>
        <taxon>Triticodae</taxon>
        <taxon>Triticeae</taxon>
        <taxon>Triticinae</taxon>
        <taxon>Triticum</taxon>
    </lineage>
</organism>
<protein>
    <submittedName>
        <fullName evidence="1">(bread wheat) hypothetical protein</fullName>
    </submittedName>
</protein>
<dbReference type="HOGENOM" id="CLU_018793_0_1_1"/>
<dbReference type="EnsemblPlants" id="TraesCS3B02G483200.1">
    <property type="protein sequence ID" value="TraesCS3B02G483200.1.cds1"/>
    <property type="gene ID" value="TraesCS3B02G483200"/>
</dbReference>
<evidence type="ECO:0000313" key="3">
    <source>
        <dbReference type="Proteomes" id="UP000019116"/>
    </source>
</evidence>
<sequence length="417" mass="47423">MREIFARVAPGALDLVRCAGTCTRWFRLISCPAFLRRLGISPENACHRSSFLLGAFYVPQATSVIIPKLGKKRKSDDPPRFFRLRTQKTGGERLTFTKFIPNNDGIFNYARPLAAHRGLILVKRPTHDWRKLHLAVCDPLIGERSTRLLPPPPRDLDPMDVGYYMTGYALITAADHCVTGDCDHHTQPVFQVLFTTHCYHDNDKLEYVFSYSSAMDSWSTPIKCSQTFGLTRSGPCAGVVNGGIVHWLYKDNTNFYTLNISADATHVSLTKIPIQVKRGLRPFPCILGEGKLSFVNIGDKDVLELWTKREQDNDHSCDSKEGWLHSELMPLEVKGIEIVSFAESSCVIFMVQKGCRTIFSLNLVSKKMEQVIEEDGNMNMFYSYNGYEKWRDQSHVLYEIDWPSYLFHLSAGSYEVQ</sequence>
<dbReference type="InterPro" id="IPR036047">
    <property type="entry name" value="F-box-like_dom_sf"/>
</dbReference>
<dbReference type="AlphaFoldDB" id="A0A077RHL4"/>
<reference evidence="1" key="1">
    <citation type="journal article" date="2014" name="Science">
        <title>Structural and functional partitioning of bread wheat chromosome 3B.</title>
        <authorList>
            <person name="Choulet F."/>
            <person name="Alberti A."/>
            <person name="Theil S."/>
            <person name="Glover N."/>
            <person name="Barbe V."/>
            <person name="Daron J."/>
            <person name="Pingault L."/>
            <person name="Sourdille P."/>
            <person name="Couloux A."/>
            <person name="Paux E."/>
            <person name="Leroy P."/>
            <person name="Mangenot S."/>
            <person name="Guilhot N."/>
            <person name="Le Gouis J."/>
            <person name="Balfourier F."/>
            <person name="Alaux M."/>
            <person name="Jamilloux V."/>
            <person name="Poulain J."/>
            <person name="Durand C."/>
            <person name="Bellec A."/>
            <person name="Gaspin C."/>
            <person name="Safar J."/>
            <person name="Dolezel J."/>
            <person name="Rogers J."/>
            <person name="Vandepoele K."/>
            <person name="Aury J.M."/>
            <person name="Mayer K."/>
            <person name="Berges H."/>
            <person name="Quesneville H."/>
            <person name="Wincker P."/>
            <person name="Feuillet C."/>
        </authorList>
    </citation>
    <scope>NUCLEOTIDE SEQUENCE [LARGE SCALE GENOMIC DNA]</scope>
</reference>
<dbReference type="Proteomes" id="UP000019116">
    <property type="component" value="Chromosome 3B"/>
</dbReference>
<dbReference type="Gramene" id="TraesCS3B02G483200.1">
    <property type="protein sequence ID" value="TraesCS3B02G483200.1.cds1"/>
    <property type="gene ID" value="TraesCS3B02G483200"/>
</dbReference>
<dbReference type="OrthoDB" id="721517at2759"/>
<dbReference type="STRING" id="4565.A0A077RHL4"/>
<gene>
    <name evidence="1" type="ORF">TRAES_3BF152500020CFD_c1</name>
</gene>
<proteinExistence type="predicted"/>
<dbReference type="EMBL" id="CBUC010000425">
    <property type="protein sequence ID" value="CDJ26531.1"/>
    <property type="molecule type" value="Genomic_DNA"/>
</dbReference>
<accession>A0A077RHL4</accession>
<reference evidence="2" key="2">
    <citation type="submission" date="2018-08" db="EMBL/GenBank/DDBJ databases">
        <authorList>
            <person name="Rossello M."/>
        </authorList>
    </citation>
    <scope>NUCLEOTIDE SEQUENCE [LARGE SCALE GENOMIC DNA]</scope>
    <source>
        <strain evidence="2">cv. Chinese Spring</strain>
    </source>
</reference>
<dbReference type="PANTHER" id="PTHR36140:SF2">
    <property type="entry name" value="OS01G0152950 PROTEIN"/>
    <property type="match status" value="1"/>
</dbReference>
<reference evidence="2" key="3">
    <citation type="submission" date="2018-10" db="UniProtKB">
        <authorList>
            <consortium name="EnsemblPlants"/>
        </authorList>
    </citation>
    <scope>IDENTIFICATION</scope>
</reference>
<name>A0A077RHL4_WHEAT</name>
<dbReference type="PANTHER" id="PTHR36140">
    <property type="entry name" value="F-BOX DOMAIN-CONTAINING PROTEIN-RELATED"/>
    <property type="match status" value="1"/>
</dbReference>